<dbReference type="EMBL" id="JARBHB010000008">
    <property type="protein sequence ID" value="KAJ8877034.1"/>
    <property type="molecule type" value="Genomic_DNA"/>
</dbReference>
<feature type="region of interest" description="Disordered" evidence="1">
    <location>
        <begin position="94"/>
        <end position="116"/>
    </location>
</feature>
<evidence type="ECO:0000313" key="2">
    <source>
        <dbReference type="EMBL" id="KAJ8877034.1"/>
    </source>
</evidence>
<gene>
    <name evidence="2" type="ORF">PR048_021486</name>
</gene>
<evidence type="ECO:0000313" key="3">
    <source>
        <dbReference type="Proteomes" id="UP001159363"/>
    </source>
</evidence>
<proteinExistence type="predicted"/>
<reference evidence="2 3" key="1">
    <citation type="submission" date="2023-02" db="EMBL/GenBank/DDBJ databases">
        <title>LHISI_Scaffold_Assembly.</title>
        <authorList>
            <person name="Stuart O.P."/>
            <person name="Cleave R."/>
            <person name="Magrath M.J.L."/>
            <person name="Mikheyev A.S."/>
        </authorList>
    </citation>
    <scope>NUCLEOTIDE SEQUENCE [LARGE SCALE GENOMIC DNA]</scope>
    <source>
        <strain evidence="2">Daus_M_001</strain>
        <tissue evidence="2">Leg muscle</tissue>
    </source>
</reference>
<sequence length="374" mass="41077">MLAFHQGEPGSVPSWVTGFLQVGIVPDVGGVSRGSPFSPAISFRRSSIFNLVTFIGSQNLAVKSSPNILLHMERCAIADCVAMLPSVPRSKTAAKPTRIVDAPTQSTSDTWSRCDDKTTDPVGNHSACTMYTYCGSEQLQMGPERGASSPSDVVSNRVKERHCHHSVAQRRHSSRFTTQQLWCPAECKAGKHHLTTSENPGGEQGSPLWEAGSLTTTPPRPLCPLCQALSAMRNGFDSRRGRPHISVWHVGIVPDDTAGRRVFSWIFCFPVLALRRCYILIGSQVLDVKRRANIFTHFQPCTLQMSVLLLMGRWVSGPNVSSTVRSLETVQVAQERRDWEGMGHGLCLGPIPAFAWSDFGKPRKTEIRMAGPEI</sequence>
<evidence type="ECO:0000256" key="1">
    <source>
        <dbReference type="SAM" id="MobiDB-lite"/>
    </source>
</evidence>
<organism evidence="2 3">
    <name type="scientific">Dryococelus australis</name>
    <dbReference type="NCBI Taxonomy" id="614101"/>
    <lineage>
        <taxon>Eukaryota</taxon>
        <taxon>Metazoa</taxon>
        <taxon>Ecdysozoa</taxon>
        <taxon>Arthropoda</taxon>
        <taxon>Hexapoda</taxon>
        <taxon>Insecta</taxon>
        <taxon>Pterygota</taxon>
        <taxon>Neoptera</taxon>
        <taxon>Polyneoptera</taxon>
        <taxon>Phasmatodea</taxon>
        <taxon>Verophasmatodea</taxon>
        <taxon>Anareolatae</taxon>
        <taxon>Phasmatidae</taxon>
        <taxon>Eurycanthinae</taxon>
        <taxon>Dryococelus</taxon>
    </lineage>
</organism>
<name>A0ABQ9GYD9_9NEOP</name>
<keyword evidence="3" id="KW-1185">Reference proteome</keyword>
<accession>A0ABQ9GYD9</accession>
<comment type="caution">
    <text evidence="2">The sequence shown here is derived from an EMBL/GenBank/DDBJ whole genome shotgun (WGS) entry which is preliminary data.</text>
</comment>
<protein>
    <submittedName>
        <fullName evidence="2">Uncharacterized protein</fullName>
    </submittedName>
</protein>
<dbReference type="Proteomes" id="UP001159363">
    <property type="component" value="Chromosome 7"/>
</dbReference>